<dbReference type="AlphaFoldDB" id="A0A2N3LWX6"/>
<dbReference type="Proteomes" id="UP000233491">
    <property type="component" value="Unassembled WGS sequence"/>
</dbReference>
<dbReference type="EMBL" id="PJNW01000008">
    <property type="protein sequence ID" value="PKR89075.1"/>
    <property type="molecule type" value="Genomic_DNA"/>
</dbReference>
<comment type="caution">
    <text evidence="2">The sequence shown here is derived from an EMBL/GenBank/DDBJ whole genome shotgun (WGS) entry which is preliminary data.</text>
</comment>
<feature type="domain" description="PilZ" evidence="1">
    <location>
        <begin position="82"/>
        <end position="164"/>
    </location>
</feature>
<name>A0A2N3LWX6_9HYPH</name>
<dbReference type="InterPro" id="IPR009875">
    <property type="entry name" value="PilZ_domain"/>
</dbReference>
<protein>
    <recommendedName>
        <fullName evidence="1">PilZ domain-containing protein</fullName>
    </recommendedName>
</protein>
<proteinExistence type="predicted"/>
<reference evidence="2 3" key="1">
    <citation type="submission" date="2017-12" db="EMBL/GenBank/DDBJ databases">
        <title>Anaerobic carbon monoxide metabolism by Pleomorphomonas carboxyditropha sp. nov., a new mesophilic hydrogenogenic carboxidotroph.</title>
        <authorList>
            <person name="Esquivel-Elizondo S."/>
            <person name="Krajmalnik-Brown R."/>
        </authorList>
    </citation>
    <scope>NUCLEOTIDE SEQUENCE [LARGE SCALE GENOMIC DNA]</scope>
    <source>
        <strain evidence="2 3">R5-392</strain>
    </source>
</reference>
<sequence length="198" mass="22434">MPACHRGHTPASRGDRSPPQVAYEWQSFCSPTFTDEKAEPASRCRHVSSSPSCRRKRVGIWVATIRASSVNAFQREALLMLDRRREHRGRTYLGGQVAFNNRWCTVDCLVRNMSQGGARIEFPEPVLLPSDLELLIPLKGHSRRVRVMWKQAKALGVSFLDRDSGTVVPIEVARQIRKLKAERDALARRVRDLSESSI</sequence>
<dbReference type="GO" id="GO:0035438">
    <property type="term" value="F:cyclic-di-GMP binding"/>
    <property type="evidence" value="ECO:0007669"/>
    <property type="project" value="InterPro"/>
</dbReference>
<evidence type="ECO:0000259" key="1">
    <source>
        <dbReference type="Pfam" id="PF07238"/>
    </source>
</evidence>
<organism evidence="2 3">
    <name type="scientific">Pleomorphomonas diazotrophica</name>
    <dbReference type="NCBI Taxonomy" id="1166257"/>
    <lineage>
        <taxon>Bacteria</taxon>
        <taxon>Pseudomonadati</taxon>
        <taxon>Pseudomonadota</taxon>
        <taxon>Alphaproteobacteria</taxon>
        <taxon>Hyphomicrobiales</taxon>
        <taxon>Pleomorphomonadaceae</taxon>
        <taxon>Pleomorphomonas</taxon>
    </lineage>
</organism>
<keyword evidence="3" id="KW-1185">Reference proteome</keyword>
<evidence type="ECO:0000313" key="3">
    <source>
        <dbReference type="Proteomes" id="UP000233491"/>
    </source>
</evidence>
<dbReference type="OrthoDB" id="7210926at2"/>
<dbReference type="SUPFAM" id="SSF141371">
    <property type="entry name" value="PilZ domain-like"/>
    <property type="match status" value="1"/>
</dbReference>
<gene>
    <name evidence="2" type="ORF">CXZ10_11195</name>
</gene>
<evidence type="ECO:0000313" key="2">
    <source>
        <dbReference type="EMBL" id="PKR89075.1"/>
    </source>
</evidence>
<accession>A0A2N3LWX6</accession>
<dbReference type="Gene3D" id="2.40.10.220">
    <property type="entry name" value="predicted glycosyltransferase like domains"/>
    <property type="match status" value="1"/>
</dbReference>
<dbReference type="Pfam" id="PF07238">
    <property type="entry name" value="PilZ"/>
    <property type="match status" value="1"/>
</dbReference>